<evidence type="ECO:0000313" key="12">
    <source>
        <dbReference type="RefSeq" id="XP_022236080.1"/>
    </source>
</evidence>
<dbReference type="PANTHER" id="PTHR47968:SF13">
    <property type="entry name" value="KINESIN-LIKE PROTEIN KIF19 ISOFORM X1"/>
    <property type="match status" value="1"/>
</dbReference>
<comment type="subcellular location">
    <subcellularLocation>
        <location evidence="1">Cytoplasm</location>
        <location evidence="1">Cytoskeleton</location>
    </subcellularLocation>
</comment>
<keyword evidence="6" id="KW-0505">Motor protein</keyword>
<proteinExistence type="inferred from homology"/>
<comment type="similarity">
    <text evidence="8">Belongs to the TRAFAC class myosin-kinesin ATPase superfamily. Kinesin family.</text>
</comment>
<keyword evidence="7" id="KW-0206">Cytoskeleton</keyword>
<keyword evidence="11" id="KW-1185">Reference proteome</keyword>
<dbReference type="Proteomes" id="UP000694941">
    <property type="component" value="Unplaced"/>
</dbReference>
<evidence type="ECO:0000256" key="1">
    <source>
        <dbReference type="ARBA" id="ARBA00004245"/>
    </source>
</evidence>
<dbReference type="SUPFAM" id="SSF52540">
    <property type="entry name" value="P-loop containing nucleoside triphosphate hydrolases"/>
    <property type="match status" value="1"/>
</dbReference>
<dbReference type="SMART" id="SM00129">
    <property type="entry name" value="KISc"/>
    <property type="match status" value="1"/>
</dbReference>
<dbReference type="InterPro" id="IPR001752">
    <property type="entry name" value="Kinesin_motor_dom"/>
</dbReference>
<accession>A0ABM1RXH5</accession>
<evidence type="ECO:0000256" key="8">
    <source>
        <dbReference type="PROSITE-ProRule" id="PRU00283"/>
    </source>
</evidence>
<evidence type="ECO:0000256" key="3">
    <source>
        <dbReference type="ARBA" id="ARBA00022741"/>
    </source>
</evidence>
<dbReference type="Pfam" id="PF00225">
    <property type="entry name" value="Kinesin"/>
    <property type="match status" value="1"/>
</dbReference>
<organism evidence="11 12">
    <name type="scientific">Limulus polyphemus</name>
    <name type="common">Atlantic horseshoe crab</name>
    <dbReference type="NCBI Taxonomy" id="6850"/>
    <lineage>
        <taxon>Eukaryota</taxon>
        <taxon>Metazoa</taxon>
        <taxon>Ecdysozoa</taxon>
        <taxon>Arthropoda</taxon>
        <taxon>Chelicerata</taxon>
        <taxon>Merostomata</taxon>
        <taxon>Xiphosura</taxon>
        <taxon>Limulidae</taxon>
        <taxon>Limulus</taxon>
    </lineage>
</organism>
<protein>
    <submittedName>
        <fullName evidence="12">Kinesin-like protein KIF19</fullName>
    </submittedName>
</protein>
<gene>
    <name evidence="12" type="primary">LOC111083712</name>
</gene>
<evidence type="ECO:0000256" key="4">
    <source>
        <dbReference type="ARBA" id="ARBA00022840"/>
    </source>
</evidence>
<keyword evidence="2" id="KW-0493">Microtubule</keyword>
<evidence type="ECO:0000256" key="5">
    <source>
        <dbReference type="ARBA" id="ARBA00023054"/>
    </source>
</evidence>
<reference evidence="12" key="1">
    <citation type="submission" date="2025-08" db="UniProtKB">
        <authorList>
            <consortium name="RefSeq"/>
        </authorList>
    </citation>
    <scope>IDENTIFICATION</scope>
    <source>
        <tissue evidence="12">Muscle</tissue>
    </source>
</reference>
<dbReference type="PANTHER" id="PTHR47968">
    <property type="entry name" value="CENTROMERE PROTEIN E"/>
    <property type="match status" value="1"/>
</dbReference>
<dbReference type="InterPro" id="IPR036961">
    <property type="entry name" value="Kinesin_motor_dom_sf"/>
</dbReference>
<keyword evidence="4" id="KW-0067">ATP-binding</keyword>
<feature type="non-terminal residue" evidence="12">
    <location>
        <position position="164"/>
    </location>
</feature>
<keyword evidence="5 9" id="KW-0175">Coiled coil</keyword>
<evidence type="ECO:0000256" key="6">
    <source>
        <dbReference type="ARBA" id="ARBA00023175"/>
    </source>
</evidence>
<dbReference type="GeneID" id="111083712"/>
<evidence type="ECO:0000259" key="10">
    <source>
        <dbReference type="PROSITE" id="PS50067"/>
    </source>
</evidence>
<comment type="caution">
    <text evidence="8">Lacks conserved residue(s) required for the propagation of feature annotation.</text>
</comment>
<name>A0ABM1RXH5_LIMPO</name>
<evidence type="ECO:0000313" key="11">
    <source>
        <dbReference type="Proteomes" id="UP000694941"/>
    </source>
</evidence>
<dbReference type="Gene3D" id="3.40.850.10">
    <property type="entry name" value="Kinesin motor domain"/>
    <property type="match status" value="1"/>
</dbReference>
<dbReference type="InterPro" id="IPR027417">
    <property type="entry name" value="P-loop_NTPase"/>
</dbReference>
<keyword evidence="7" id="KW-0963">Cytoplasm</keyword>
<evidence type="ECO:0000256" key="7">
    <source>
        <dbReference type="ARBA" id="ARBA00023212"/>
    </source>
</evidence>
<dbReference type="RefSeq" id="XP_022236080.1">
    <property type="nucleotide sequence ID" value="XM_022380372.1"/>
</dbReference>
<evidence type="ECO:0000256" key="9">
    <source>
        <dbReference type="SAM" id="Coils"/>
    </source>
</evidence>
<feature type="domain" description="Kinesin motor" evidence="10">
    <location>
        <begin position="1"/>
        <end position="100"/>
    </location>
</feature>
<dbReference type="InterPro" id="IPR027640">
    <property type="entry name" value="Kinesin-like_fam"/>
</dbReference>
<feature type="coiled-coil region" evidence="9">
    <location>
        <begin position="108"/>
        <end position="142"/>
    </location>
</feature>
<dbReference type="PROSITE" id="PS50067">
    <property type="entry name" value="KINESIN_MOTOR_2"/>
    <property type="match status" value="1"/>
</dbReference>
<evidence type="ECO:0000256" key="2">
    <source>
        <dbReference type="ARBA" id="ARBA00022701"/>
    </source>
</evidence>
<sequence>MGNTGGLLGGRLKQLWNTGQRLKEGKHINKSLLALGNCINALAVRGAKYINFRDSKLTRLLKEPLCGNCYTVMIAHISPAAVHFDESRNTLVYADRAKNIKNKVRSNIQDVSQHVAQYETIISELRQEIQRLRNMLEGQNNSKPSESKNIVSVYETKIPSLQKI</sequence>
<keyword evidence="3" id="KW-0547">Nucleotide-binding</keyword>